<gene>
    <name evidence="1" type="ORF">Slati_4415800</name>
</gene>
<organism evidence="1">
    <name type="scientific">Sesamum latifolium</name>
    <dbReference type="NCBI Taxonomy" id="2727402"/>
    <lineage>
        <taxon>Eukaryota</taxon>
        <taxon>Viridiplantae</taxon>
        <taxon>Streptophyta</taxon>
        <taxon>Embryophyta</taxon>
        <taxon>Tracheophyta</taxon>
        <taxon>Spermatophyta</taxon>
        <taxon>Magnoliopsida</taxon>
        <taxon>eudicotyledons</taxon>
        <taxon>Gunneridae</taxon>
        <taxon>Pentapetalae</taxon>
        <taxon>asterids</taxon>
        <taxon>lamiids</taxon>
        <taxon>Lamiales</taxon>
        <taxon>Pedaliaceae</taxon>
        <taxon>Sesamum</taxon>
    </lineage>
</organism>
<sequence>MDAYSETEEDQFFDTREDISSVSDLDSDCAEGCLSPGLGVGALGYEFWTKKPEGVDERRNKFLKWMGLCSDYNKTDGDKEEDLCHEDMKRALTD</sequence>
<reference evidence="1" key="2">
    <citation type="journal article" date="2024" name="Plant">
        <title>Genomic evolution and insights into agronomic trait innovations of Sesamum species.</title>
        <authorList>
            <person name="Miao H."/>
            <person name="Wang L."/>
            <person name="Qu L."/>
            <person name="Liu H."/>
            <person name="Sun Y."/>
            <person name="Le M."/>
            <person name="Wang Q."/>
            <person name="Wei S."/>
            <person name="Zheng Y."/>
            <person name="Lin W."/>
            <person name="Duan Y."/>
            <person name="Cao H."/>
            <person name="Xiong S."/>
            <person name="Wang X."/>
            <person name="Wei L."/>
            <person name="Li C."/>
            <person name="Ma Q."/>
            <person name="Ju M."/>
            <person name="Zhao R."/>
            <person name="Li G."/>
            <person name="Mu C."/>
            <person name="Tian Q."/>
            <person name="Mei H."/>
            <person name="Zhang T."/>
            <person name="Gao T."/>
            <person name="Zhang H."/>
        </authorList>
    </citation>
    <scope>NUCLEOTIDE SEQUENCE</scope>
    <source>
        <strain evidence="1">KEN1</strain>
    </source>
</reference>
<proteinExistence type="predicted"/>
<comment type="caution">
    <text evidence="1">The sequence shown here is derived from an EMBL/GenBank/DDBJ whole genome shotgun (WGS) entry which is preliminary data.</text>
</comment>
<dbReference type="AlphaFoldDB" id="A0AAW2SSK3"/>
<dbReference type="EMBL" id="JACGWN010000016">
    <property type="protein sequence ID" value="KAL0394496.1"/>
    <property type="molecule type" value="Genomic_DNA"/>
</dbReference>
<reference evidence="1" key="1">
    <citation type="submission" date="2020-06" db="EMBL/GenBank/DDBJ databases">
        <authorList>
            <person name="Li T."/>
            <person name="Hu X."/>
            <person name="Zhang T."/>
            <person name="Song X."/>
            <person name="Zhang H."/>
            <person name="Dai N."/>
            <person name="Sheng W."/>
            <person name="Hou X."/>
            <person name="Wei L."/>
        </authorList>
    </citation>
    <scope>NUCLEOTIDE SEQUENCE</scope>
    <source>
        <strain evidence="1">KEN1</strain>
        <tissue evidence="1">Leaf</tissue>
    </source>
</reference>
<name>A0AAW2SSK3_9LAMI</name>
<accession>A0AAW2SSK3</accession>
<protein>
    <submittedName>
        <fullName evidence="1">Uncharacterized protein</fullName>
    </submittedName>
</protein>
<evidence type="ECO:0000313" key="1">
    <source>
        <dbReference type="EMBL" id="KAL0394496.1"/>
    </source>
</evidence>